<protein>
    <submittedName>
        <fullName evidence="2">Uncharacterized protein</fullName>
    </submittedName>
</protein>
<dbReference type="WBParaSite" id="ACRNAN_scaffold18073.g26515.t1">
    <property type="protein sequence ID" value="ACRNAN_scaffold18073.g26515.t1"/>
    <property type="gene ID" value="ACRNAN_scaffold18073.g26515"/>
</dbReference>
<name>A0A914D2Q6_9BILA</name>
<dbReference type="Proteomes" id="UP000887540">
    <property type="component" value="Unplaced"/>
</dbReference>
<keyword evidence="1" id="KW-1185">Reference proteome</keyword>
<evidence type="ECO:0000313" key="2">
    <source>
        <dbReference type="WBParaSite" id="ACRNAN_scaffold18073.g26515.t1"/>
    </source>
</evidence>
<dbReference type="AlphaFoldDB" id="A0A914D2Q6"/>
<sequence length="140" mass="15384">MTTHENQHNPSRRGRRIFDFVPDSTRLDVARQQLLASVNSAVSPQNMSPILPLLGISSLGFPPFFSSADTIVTSPSTAVATPTTQMDPMFLLAWNMCPICQKVIANPQEKEQHFKSHLESFTANSAGISNSNNQQSTKLL</sequence>
<organism evidence="1 2">
    <name type="scientific">Acrobeloides nanus</name>
    <dbReference type="NCBI Taxonomy" id="290746"/>
    <lineage>
        <taxon>Eukaryota</taxon>
        <taxon>Metazoa</taxon>
        <taxon>Ecdysozoa</taxon>
        <taxon>Nematoda</taxon>
        <taxon>Chromadorea</taxon>
        <taxon>Rhabditida</taxon>
        <taxon>Tylenchina</taxon>
        <taxon>Cephalobomorpha</taxon>
        <taxon>Cephaloboidea</taxon>
        <taxon>Cephalobidae</taxon>
        <taxon>Acrobeloides</taxon>
    </lineage>
</organism>
<proteinExistence type="predicted"/>
<accession>A0A914D2Q6</accession>
<evidence type="ECO:0000313" key="1">
    <source>
        <dbReference type="Proteomes" id="UP000887540"/>
    </source>
</evidence>
<reference evidence="2" key="1">
    <citation type="submission" date="2022-11" db="UniProtKB">
        <authorList>
            <consortium name="WormBaseParasite"/>
        </authorList>
    </citation>
    <scope>IDENTIFICATION</scope>
</reference>